<dbReference type="KEGG" id="woc:BA177_09265"/>
<dbReference type="OrthoDB" id="9782972at2"/>
<proteinExistence type="predicted"/>
<dbReference type="InterPro" id="IPR011059">
    <property type="entry name" value="Metal-dep_hydrolase_composite"/>
</dbReference>
<evidence type="ECO:0000313" key="4">
    <source>
        <dbReference type="Proteomes" id="UP000092695"/>
    </source>
</evidence>
<name>A0A193LFW9_9GAMM</name>
<dbReference type="PANTHER" id="PTHR43135:SF3">
    <property type="entry name" value="ALPHA-D-RIBOSE 1-METHYLPHOSPHONATE 5-TRIPHOSPHATE DIPHOSPHATASE"/>
    <property type="match status" value="1"/>
</dbReference>
<protein>
    <recommendedName>
        <fullName evidence="2">Amidohydrolase-related domain-containing protein</fullName>
    </recommendedName>
</protein>
<evidence type="ECO:0000259" key="2">
    <source>
        <dbReference type="Pfam" id="PF01979"/>
    </source>
</evidence>
<evidence type="ECO:0000313" key="3">
    <source>
        <dbReference type="EMBL" id="ANO51363.1"/>
    </source>
</evidence>
<dbReference type="SUPFAM" id="SSF51556">
    <property type="entry name" value="Metallo-dependent hydrolases"/>
    <property type="match status" value="1"/>
</dbReference>
<feature type="domain" description="Amidohydrolase-related" evidence="2">
    <location>
        <begin position="73"/>
        <end position="475"/>
    </location>
</feature>
<accession>A0A193LFW9</accession>
<keyword evidence="4" id="KW-1185">Reference proteome</keyword>
<feature type="chain" id="PRO_5008260205" description="Amidohydrolase-related domain-containing protein" evidence="1">
    <location>
        <begin position="20"/>
        <end position="496"/>
    </location>
</feature>
<dbReference type="InterPro" id="IPR006680">
    <property type="entry name" value="Amidohydro-rel"/>
</dbReference>
<dbReference type="PANTHER" id="PTHR43135">
    <property type="entry name" value="ALPHA-D-RIBOSE 1-METHYLPHOSPHONATE 5-TRIPHOSPHATE DIPHOSPHATASE"/>
    <property type="match status" value="1"/>
</dbReference>
<dbReference type="STRING" id="1548547.BA177_09265"/>
<feature type="signal peptide" evidence="1">
    <location>
        <begin position="1"/>
        <end position="19"/>
    </location>
</feature>
<dbReference type="GO" id="GO:0016810">
    <property type="term" value="F:hydrolase activity, acting on carbon-nitrogen (but not peptide) bonds"/>
    <property type="evidence" value="ECO:0007669"/>
    <property type="project" value="InterPro"/>
</dbReference>
<organism evidence="3 4">
    <name type="scientific">Woeseia oceani</name>
    <dbReference type="NCBI Taxonomy" id="1548547"/>
    <lineage>
        <taxon>Bacteria</taxon>
        <taxon>Pseudomonadati</taxon>
        <taxon>Pseudomonadota</taxon>
        <taxon>Gammaproteobacteria</taxon>
        <taxon>Woeseiales</taxon>
        <taxon>Woeseiaceae</taxon>
        <taxon>Woeseia</taxon>
    </lineage>
</organism>
<dbReference type="AlphaFoldDB" id="A0A193LFW9"/>
<dbReference type="InterPro" id="IPR051781">
    <property type="entry name" value="Metallo-dep_Hydrolase"/>
</dbReference>
<dbReference type="Gene3D" id="2.30.40.10">
    <property type="entry name" value="Urease, subunit C, domain 1"/>
    <property type="match status" value="2"/>
</dbReference>
<dbReference type="RefSeq" id="WP_068615633.1">
    <property type="nucleotide sequence ID" value="NZ_CP016268.1"/>
</dbReference>
<dbReference type="EMBL" id="CP016268">
    <property type="protein sequence ID" value="ANO51363.1"/>
    <property type="molecule type" value="Genomic_DNA"/>
</dbReference>
<dbReference type="InterPro" id="IPR032466">
    <property type="entry name" value="Metal_Hydrolase"/>
</dbReference>
<dbReference type="Gene3D" id="3.20.20.140">
    <property type="entry name" value="Metal-dependent hydrolases"/>
    <property type="match status" value="1"/>
</dbReference>
<reference evidence="3 4" key="1">
    <citation type="submission" date="2016-06" db="EMBL/GenBank/DDBJ databases">
        <title>Complete genome sequence of a deep-branching marine Gamma Proteobacterium Woeseia oceani type strain XK5.</title>
        <authorList>
            <person name="Mu D."/>
            <person name="Du Z."/>
        </authorList>
    </citation>
    <scope>NUCLEOTIDE SEQUENCE [LARGE SCALE GENOMIC DNA]</scope>
    <source>
        <strain evidence="3 4">XK5</strain>
    </source>
</reference>
<sequence length="496" mass="53865">MRVIIYLLLLAVGVNHAAAAEKIALTGATVISATGAAPIKDAMVLLADGKIQAIRSNGKVPAGYRVVDASGKWVTPGLIDSNIHLILMTVPEFFIKYEDRLTDIAIQSAQVGLKYGLTTMPDTWGPLKPLLEARDRINNGEFVGSRLLIAGNIIGTGGPFSQYFMGGWPVSGLSLRYGGWVTPTVRQRIDALWEDDVGPALLAMTPEEIAVATRNYIAKGVDFIKVGVSGHGIGPVEPLMFSKEALIAMREEARKASIPFTTHTFTVESLRMAVEVDSDLLIHPNVMSTPWSYASAAQKGSILQLIETIAEKGIYAGLMSIPEKEKERIYAEWDFREHTDQPALNEIMVNRQLNMHGSSFEEKAEGVRAWLDGGVKFTLATDQGPDTADLGPVVWGRLGRMHFNRMIGLQDVGASPMDILIAATRNGAEAYGLGDTLGTVEEGKIADLLVLDANPLDDIGNFRQINMVIKGGEIVDRDALPTVKVLDYDPSLPWPY</sequence>
<dbReference type="Pfam" id="PF01979">
    <property type="entry name" value="Amidohydro_1"/>
    <property type="match status" value="1"/>
</dbReference>
<evidence type="ECO:0000256" key="1">
    <source>
        <dbReference type="SAM" id="SignalP"/>
    </source>
</evidence>
<keyword evidence="1" id="KW-0732">Signal</keyword>
<dbReference type="SUPFAM" id="SSF51338">
    <property type="entry name" value="Composite domain of metallo-dependent hydrolases"/>
    <property type="match status" value="1"/>
</dbReference>
<dbReference type="Proteomes" id="UP000092695">
    <property type="component" value="Chromosome"/>
</dbReference>
<gene>
    <name evidence="3" type="ORF">BA177_09265</name>
</gene>